<dbReference type="Proteomes" id="UP000693970">
    <property type="component" value="Unassembled WGS sequence"/>
</dbReference>
<feature type="compositionally biased region" description="Basic and acidic residues" evidence="4">
    <location>
        <begin position="303"/>
        <end position="321"/>
    </location>
</feature>
<keyword evidence="2" id="KW-0808">Transferase</keyword>
<dbReference type="NCBIfam" id="TIGR01934">
    <property type="entry name" value="MenG_MenH_UbiE"/>
    <property type="match status" value="1"/>
</dbReference>
<proteinExistence type="predicted"/>
<dbReference type="PANTHER" id="PTHR43591">
    <property type="entry name" value="METHYLTRANSFERASE"/>
    <property type="match status" value="1"/>
</dbReference>
<protein>
    <submittedName>
        <fullName evidence="6">Ubiquinone/menaquinone biosynthesis methyltransferase</fullName>
    </submittedName>
</protein>
<keyword evidence="7" id="KW-1185">Reference proteome</keyword>
<evidence type="ECO:0000256" key="5">
    <source>
        <dbReference type="SAM" id="SignalP"/>
    </source>
</evidence>
<evidence type="ECO:0000256" key="1">
    <source>
        <dbReference type="ARBA" id="ARBA00022603"/>
    </source>
</evidence>
<comment type="caution">
    <text evidence="6">The sequence shown here is derived from an EMBL/GenBank/DDBJ whole genome shotgun (WGS) entry which is preliminary data.</text>
</comment>
<evidence type="ECO:0000256" key="4">
    <source>
        <dbReference type="SAM" id="MobiDB-lite"/>
    </source>
</evidence>
<dbReference type="Pfam" id="PF01209">
    <property type="entry name" value="Ubie_methyltran"/>
    <property type="match status" value="1"/>
</dbReference>
<accession>A0A9K3Q5Q7</accession>
<keyword evidence="6" id="KW-0830">Ubiquinone</keyword>
<reference evidence="6" key="1">
    <citation type="journal article" date="2021" name="Sci. Rep.">
        <title>Diploid genomic architecture of Nitzschia inconspicua, an elite biomass production diatom.</title>
        <authorList>
            <person name="Oliver A."/>
            <person name="Podell S."/>
            <person name="Pinowska A."/>
            <person name="Traller J.C."/>
            <person name="Smith S.R."/>
            <person name="McClure R."/>
            <person name="Beliaev A."/>
            <person name="Bohutskyi P."/>
            <person name="Hill E.A."/>
            <person name="Rabines A."/>
            <person name="Zheng H."/>
            <person name="Allen L.Z."/>
            <person name="Kuo A."/>
            <person name="Grigoriev I.V."/>
            <person name="Allen A.E."/>
            <person name="Hazlebeck D."/>
            <person name="Allen E.E."/>
        </authorList>
    </citation>
    <scope>NUCLEOTIDE SEQUENCE</scope>
    <source>
        <strain evidence="6">Hildebrandi</strain>
    </source>
</reference>
<keyword evidence="5" id="KW-0732">Signal</keyword>
<feature type="region of interest" description="Disordered" evidence="4">
    <location>
        <begin position="296"/>
        <end position="334"/>
    </location>
</feature>
<keyword evidence="3" id="KW-0949">S-adenosyl-L-methionine</keyword>
<dbReference type="EMBL" id="JAGRRH010000003">
    <property type="protein sequence ID" value="KAG7372492.1"/>
    <property type="molecule type" value="Genomic_DNA"/>
</dbReference>
<organism evidence="6 7">
    <name type="scientific">Nitzschia inconspicua</name>
    <dbReference type="NCBI Taxonomy" id="303405"/>
    <lineage>
        <taxon>Eukaryota</taxon>
        <taxon>Sar</taxon>
        <taxon>Stramenopiles</taxon>
        <taxon>Ochrophyta</taxon>
        <taxon>Bacillariophyta</taxon>
        <taxon>Bacillariophyceae</taxon>
        <taxon>Bacillariophycidae</taxon>
        <taxon>Bacillariales</taxon>
        <taxon>Bacillariaceae</taxon>
        <taxon>Nitzschia</taxon>
    </lineage>
</organism>
<evidence type="ECO:0000313" key="7">
    <source>
        <dbReference type="Proteomes" id="UP000693970"/>
    </source>
</evidence>
<dbReference type="AlphaFoldDB" id="A0A9K3Q5Q7"/>
<keyword evidence="1 6" id="KW-0489">Methyltransferase</keyword>
<feature type="chain" id="PRO_5039912757" evidence="5">
    <location>
        <begin position="20"/>
        <end position="334"/>
    </location>
</feature>
<reference evidence="6" key="2">
    <citation type="submission" date="2021-04" db="EMBL/GenBank/DDBJ databases">
        <authorList>
            <person name="Podell S."/>
        </authorList>
    </citation>
    <scope>NUCLEOTIDE SEQUENCE</scope>
    <source>
        <strain evidence="6">Hildebrandi</strain>
    </source>
</reference>
<evidence type="ECO:0000313" key="6">
    <source>
        <dbReference type="EMBL" id="KAG7372492.1"/>
    </source>
</evidence>
<dbReference type="PROSITE" id="PS51608">
    <property type="entry name" value="SAM_MT_UBIE"/>
    <property type="match status" value="1"/>
</dbReference>
<dbReference type="CDD" id="cd02440">
    <property type="entry name" value="AdoMet_MTases"/>
    <property type="match status" value="1"/>
</dbReference>
<feature type="signal peptide" evidence="5">
    <location>
        <begin position="1"/>
        <end position="19"/>
    </location>
</feature>
<gene>
    <name evidence="6" type="ORF">IV203_018635</name>
</gene>
<sequence length="334" mass="36817">MLCLSLSLILPILVAVFLASNNQNNRLNLMNLVFGSVETPPPDFGSGQMFDQIAGRYDMINRVLALRMDISWRQEMTGRIQELLRERDDNTPSSTSSWKVLDMATGTADVALQLAQDLPPSTTILGLDPSNNMLAVGRQKVSAAGLESRITLQEADARDLSNYSSDTYDAATMSFGIRNVPDPRQIALCEIHRLLKPGGILGILEFSKPDDSHGILGVLARWFIVHVVPVVGGLLSGAPREYLHLQNSIQDFPAPEEFRKLLQELQCPGYFDMEPVRHLNFGSVQLYIGRAVKPAAAAPVKTTNEEEKQPDDRQQDVKKDPVLPPIKSSVGDES</sequence>
<dbReference type="OrthoDB" id="6329284at2759"/>
<dbReference type="GO" id="GO:0008168">
    <property type="term" value="F:methyltransferase activity"/>
    <property type="evidence" value="ECO:0007669"/>
    <property type="project" value="UniProtKB-KW"/>
</dbReference>
<evidence type="ECO:0000256" key="2">
    <source>
        <dbReference type="ARBA" id="ARBA00022679"/>
    </source>
</evidence>
<name>A0A9K3Q5Q7_9STRA</name>
<evidence type="ECO:0000256" key="3">
    <source>
        <dbReference type="ARBA" id="ARBA00022691"/>
    </source>
</evidence>
<dbReference type="GO" id="GO:0032259">
    <property type="term" value="P:methylation"/>
    <property type="evidence" value="ECO:0007669"/>
    <property type="project" value="UniProtKB-KW"/>
</dbReference>
<dbReference type="PANTHER" id="PTHR43591:SF24">
    <property type="entry name" value="2-METHOXY-6-POLYPRENYL-1,4-BENZOQUINOL METHYLASE, MITOCHONDRIAL"/>
    <property type="match status" value="1"/>
</dbReference>
<dbReference type="InterPro" id="IPR004033">
    <property type="entry name" value="UbiE/COQ5_MeTrFase"/>
</dbReference>